<accession>A0A6J7XL49</accession>
<proteinExistence type="predicted"/>
<protein>
    <submittedName>
        <fullName evidence="1">Carbon storage regulator</fullName>
    </submittedName>
</protein>
<gene>
    <name evidence="1" type="ORF">UFOVP142_56</name>
</gene>
<evidence type="ECO:0000313" key="1">
    <source>
        <dbReference type="EMBL" id="CAB5237980.1"/>
    </source>
</evidence>
<dbReference type="EMBL" id="LR798460">
    <property type="protein sequence ID" value="CAB5237980.1"/>
    <property type="molecule type" value="Genomic_DNA"/>
</dbReference>
<sequence>MDKNGWLLAEVVIVGVSKKGNVRLGFKAQKDVDIIREDAKKQYRMEWVNEQIDLEKT</sequence>
<organism evidence="1">
    <name type="scientific">uncultured Caudovirales phage</name>
    <dbReference type="NCBI Taxonomy" id="2100421"/>
    <lineage>
        <taxon>Viruses</taxon>
        <taxon>Duplodnaviria</taxon>
        <taxon>Heunggongvirae</taxon>
        <taxon>Uroviricota</taxon>
        <taxon>Caudoviricetes</taxon>
        <taxon>Peduoviridae</taxon>
        <taxon>Maltschvirus</taxon>
        <taxon>Maltschvirus maltsch</taxon>
    </lineage>
</organism>
<name>A0A6J7XL49_9CAUD</name>
<reference evidence="1" key="1">
    <citation type="submission" date="2020-05" db="EMBL/GenBank/DDBJ databases">
        <authorList>
            <person name="Chiriac C."/>
            <person name="Salcher M."/>
            <person name="Ghai R."/>
            <person name="Kavagutti S V."/>
        </authorList>
    </citation>
    <scope>NUCLEOTIDE SEQUENCE</scope>
</reference>